<keyword evidence="2" id="KW-1185">Reference proteome</keyword>
<protein>
    <submittedName>
        <fullName evidence="1">Uncharacterized protein</fullName>
    </submittedName>
</protein>
<dbReference type="Proteomes" id="UP000184452">
    <property type="component" value="Unassembled WGS sequence"/>
</dbReference>
<dbReference type="EMBL" id="FQZK01000010">
    <property type="protein sequence ID" value="SHJ82067.1"/>
    <property type="molecule type" value="Genomic_DNA"/>
</dbReference>
<dbReference type="OrthoDB" id="3429251at2"/>
<accession>A0A1M6MF59</accession>
<evidence type="ECO:0000313" key="2">
    <source>
        <dbReference type="Proteomes" id="UP000184452"/>
    </source>
</evidence>
<organism evidence="1 2">
    <name type="scientific">Nocardiopsis flavescens</name>
    <dbReference type="NCBI Taxonomy" id="758803"/>
    <lineage>
        <taxon>Bacteria</taxon>
        <taxon>Bacillati</taxon>
        <taxon>Actinomycetota</taxon>
        <taxon>Actinomycetes</taxon>
        <taxon>Streptosporangiales</taxon>
        <taxon>Nocardiopsidaceae</taxon>
        <taxon>Nocardiopsis</taxon>
    </lineage>
</organism>
<sequence>MEGAMPVLALVVVVVTAGAVVVSAHFRKERVVDLRRWARTHGWTYAEHHPAPLGDAALPRPLGGRSPRFRHVLTGRHGDHLVTFFEHSPRPARGSDEAVHTYRVVAVRTPGTDTDLEIRRRDDAAGTAAAVAGTDLEDAFQVSGGRGFARSALDRDTVEWLLSDPRSRSFPVRFTGEHVLTWAVMRLDPDRALTAADYLIDLVDRVPARAWRTHAAGP</sequence>
<dbReference type="RefSeq" id="WP_073380312.1">
    <property type="nucleotide sequence ID" value="NZ_FQZK01000010.1"/>
</dbReference>
<reference evidence="1 2" key="1">
    <citation type="submission" date="2016-11" db="EMBL/GenBank/DDBJ databases">
        <authorList>
            <person name="Jaros S."/>
            <person name="Januszkiewicz K."/>
            <person name="Wedrychowicz H."/>
        </authorList>
    </citation>
    <scope>NUCLEOTIDE SEQUENCE [LARGE SCALE GENOMIC DNA]</scope>
    <source>
        <strain evidence="1 2">CGMCC 4.5723</strain>
    </source>
</reference>
<proteinExistence type="predicted"/>
<gene>
    <name evidence="1" type="ORF">SAMN05421803_11015</name>
</gene>
<name>A0A1M6MF59_9ACTN</name>
<dbReference type="AlphaFoldDB" id="A0A1M6MF59"/>
<evidence type="ECO:0000313" key="1">
    <source>
        <dbReference type="EMBL" id="SHJ82067.1"/>
    </source>
</evidence>